<evidence type="ECO:0000313" key="2">
    <source>
        <dbReference type="Proteomes" id="UP000640052"/>
    </source>
</evidence>
<evidence type="ECO:0000313" key="1">
    <source>
        <dbReference type="EMBL" id="GIH21729.1"/>
    </source>
</evidence>
<accession>A0A919Q5Q8</accession>
<dbReference type="InterPro" id="IPR006311">
    <property type="entry name" value="TAT_signal"/>
</dbReference>
<sequence length="399" mass="43079">MNETPRGRDLNRRRFLSLAGLGAGTLAVAAGTASTWYAIDRGVFTSETGPAYAAWEQAGPVAGDPRALVNAAVLAANAHNSQPWLFRVAPDRIDVFADTSRTLGAIDPLLRELHISLGCAIENLLLAAPSNGLRATAELMPDPAQPRHVARVTLAGSRPRTAELFPYIAGRHTDRGAYDTGRPVPRRVLDQLGGLAGSSEDGGVELVWFDDGPGRQAFGDLTVRATRAVIADRQQTTDDFAWYRGTRREIQARKDGVTVDASGQPRLIRTLAKLLPASHSQNNDGWLRGTAETQVPTAAAFGALLTRDPLDPVQRLRTGRAWQRLHLWATANGLAMQPLCQIPERIDRERSAGLPPEFTTAAATLFPPGLHPLMTFRIGYPTAAAPPSPRRLTRDVLLG</sequence>
<dbReference type="GO" id="GO:0016491">
    <property type="term" value="F:oxidoreductase activity"/>
    <property type="evidence" value="ECO:0007669"/>
    <property type="project" value="InterPro"/>
</dbReference>
<dbReference type="InterPro" id="IPR000415">
    <property type="entry name" value="Nitroreductase-like"/>
</dbReference>
<dbReference type="SUPFAM" id="SSF55469">
    <property type="entry name" value="FMN-dependent nitroreductase-like"/>
    <property type="match status" value="2"/>
</dbReference>
<dbReference type="RefSeq" id="WP_204038609.1">
    <property type="nucleotide sequence ID" value="NZ_BOOA01000001.1"/>
</dbReference>
<dbReference type="Proteomes" id="UP000640052">
    <property type="component" value="Unassembled WGS sequence"/>
</dbReference>
<gene>
    <name evidence="1" type="ORF">Aph01nite_00390</name>
</gene>
<keyword evidence="2" id="KW-1185">Reference proteome</keyword>
<dbReference type="EMBL" id="BOOA01000001">
    <property type="protein sequence ID" value="GIH21729.1"/>
    <property type="molecule type" value="Genomic_DNA"/>
</dbReference>
<protein>
    <submittedName>
        <fullName evidence="1">Tat pathway signal protein</fullName>
    </submittedName>
</protein>
<dbReference type="PROSITE" id="PS51318">
    <property type="entry name" value="TAT"/>
    <property type="match status" value="1"/>
</dbReference>
<dbReference type="AlphaFoldDB" id="A0A919Q5Q8"/>
<comment type="caution">
    <text evidence="1">The sequence shown here is derived from an EMBL/GenBank/DDBJ whole genome shotgun (WGS) entry which is preliminary data.</text>
</comment>
<reference evidence="1" key="1">
    <citation type="submission" date="2021-01" db="EMBL/GenBank/DDBJ databases">
        <title>Whole genome shotgun sequence of Acrocarpospora phusangensis NBRC 108782.</title>
        <authorList>
            <person name="Komaki H."/>
            <person name="Tamura T."/>
        </authorList>
    </citation>
    <scope>NUCLEOTIDE SEQUENCE</scope>
    <source>
        <strain evidence="1">NBRC 108782</strain>
    </source>
</reference>
<dbReference type="Gene3D" id="3.40.109.10">
    <property type="entry name" value="NADH Oxidase"/>
    <property type="match status" value="1"/>
</dbReference>
<proteinExistence type="predicted"/>
<name>A0A919Q5Q8_9ACTN</name>
<organism evidence="1 2">
    <name type="scientific">Acrocarpospora phusangensis</name>
    <dbReference type="NCBI Taxonomy" id="1070424"/>
    <lineage>
        <taxon>Bacteria</taxon>
        <taxon>Bacillati</taxon>
        <taxon>Actinomycetota</taxon>
        <taxon>Actinomycetes</taxon>
        <taxon>Streptosporangiales</taxon>
        <taxon>Streptosporangiaceae</taxon>
        <taxon>Acrocarpospora</taxon>
    </lineage>
</organism>
<dbReference type="NCBIfam" id="NF047509">
    <property type="entry name" value="Rv3131_FMN_oxido"/>
    <property type="match status" value="1"/>
</dbReference>